<evidence type="ECO:0000259" key="7">
    <source>
        <dbReference type="PROSITE" id="PS50835"/>
    </source>
</evidence>
<protein>
    <submittedName>
        <fullName evidence="9">Uncharacterized protein</fullName>
    </submittedName>
</protein>
<feature type="domain" description="Ig-like" evidence="7">
    <location>
        <begin position="214"/>
        <end position="306"/>
    </location>
</feature>
<dbReference type="PROSITE" id="PS50853">
    <property type="entry name" value="FN3"/>
    <property type="match status" value="1"/>
</dbReference>
<dbReference type="AlphaFoldDB" id="A0A7M7NB09"/>
<evidence type="ECO:0000256" key="3">
    <source>
        <dbReference type="ARBA" id="ARBA00023157"/>
    </source>
</evidence>
<dbReference type="PROSITE" id="PS50835">
    <property type="entry name" value="IG_LIKE"/>
    <property type="match status" value="3"/>
</dbReference>
<dbReference type="CDD" id="cd00096">
    <property type="entry name" value="Ig"/>
    <property type="match status" value="1"/>
</dbReference>
<dbReference type="SMART" id="SM00409">
    <property type="entry name" value="IG"/>
    <property type="match status" value="3"/>
</dbReference>
<feature type="signal peptide" evidence="6">
    <location>
        <begin position="1"/>
        <end position="22"/>
    </location>
</feature>
<dbReference type="EnsemblMetazoa" id="XM_030978059">
    <property type="protein sequence ID" value="XP_030833919"/>
    <property type="gene ID" value="LOC100893011"/>
</dbReference>
<dbReference type="Pfam" id="PF13927">
    <property type="entry name" value="Ig_3"/>
    <property type="match status" value="2"/>
</dbReference>
<evidence type="ECO:0000256" key="1">
    <source>
        <dbReference type="ARBA" id="ARBA00004479"/>
    </source>
</evidence>
<dbReference type="InterPro" id="IPR003598">
    <property type="entry name" value="Ig_sub2"/>
</dbReference>
<reference evidence="9" key="2">
    <citation type="submission" date="2021-01" db="UniProtKB">
        <authorList>
            <consortium name="EnsemblMetazoa"/>
        </authorList>
    </citation>
    <scope>IDENTIFICATION</scope>
</reference>
<dbReference type="SMART" id="SM00408">
    <property type="entry name" value="IGc2"/>
    <property type="match status" value="3"/>
</dbReference>
<feature type="domain" description="Ig-like" evidence="7">
    <location>
        <begin position="313"/>
        <end position="396"/>
    </location>
</feature>
<evidence type="ECO:0000259" key="8">
    <source>
        <dbReference type="PROSITE" id="PS50853"/>
    </source>
</evidence>
<accession>A0A7M7NB09</accession>
<dbReference type="InterPro" id="IPR003961">
    <property type="entry name" value="FN3_dom"/>
</dbReference>
<keyword evidence="3" id="KW-1015">Disulfide bond</keyword>
<dbReference type="OrthoDB" id="6159398at2759"/>
<sequence>MDVYSILTVFLVVASKVLYLQAGKSFRNDLIAIPTCNTIILGSTVFPCANRYQRNCPELPLNEPNPGAWMRRNCLDPTRPTVITPFFNRSNTVFNHTRTQGENVVLRCRVNRFNDKFILKWTKRDKGSEFSEPIFSSNMKTPINSRRNFSMVYSPDNQSVTAELRIFQLGPNDAGVYRCVFQQISGFGSRSDLSDEQVYRITVRYPAKVRGIGPRMAPFWSWDQPGRIYVNETDNITLTCIADGFPTPIVLWQLQDYPSLSEKINSYTDLDGSLYLPQITRNYSGTYTCAARNILNRRRSSSRTVELVVQYPPQSDQSYVERKVGAGRYVLLQGLFTGLPIPTYHWLKNGKPLSTRNNSPEAVSGRKLVIVGLEPAEHYANYTCVATNVLGSASITFDVNGRPYPPTILNRKRFGARRRSFELSWSPGLNAVHIIPVTSYNLLYRRVEIKSVGNVMKVNYYPNDAPNSVILAGSLSEGVRRFYLTELKENSTYETAVCPMNAYGKGECANFTFFTPTEDMIVSPTIIEETENPAELSPAPKSLPVSTGRASCRVAPSCLLTMIALAVFCISNMEILQYEKT</sequence>
<dbReference type="KEGG" id="spu:100893011"/>
<dbReference type="Pfam" id="PF07686">
    <property type="entry name" value="V-set"/>
    <property type="match status" value="1"/>
</dbReference>
<dbReference type="Proteomes" id="UP000007110">
    <property type="component" value="Unassembled WGS sequence"/>
</dbReference>
<keyword evidence="10" id="KW-1185">Reference proteome</keyword>
<dbReference type="RefSeq" id="XP_030833919.1">
    <property type="nucleotide sequence ID" value="XM_030978059.1"/>
</dbReference>
<name>A0A7M7NB09_STRPU</name>
<keyword evidence="6" id="KW-0732">Signal</keyword>
<evidence type="ECO:0000256" key="2">
    <source>
        <dbReference type="ARBA" id="ARBA00023136"/>
    </source>
</evidence>
<keyword evidence="5" id="KW-0393">Immunoglobulin domain</keyword>
<proteinExistence type="predicted"/>
<feature type="domain" description="Fibronectin type-III" evidence="8">
    <location>
        <begin position="402"/>
        <end position="520"/>
    </location>
</feature>
<evidence type="ECO:0000313" key="10">
    <source>
        <dbReference type="Proteomes" id="UP000007110"/>
    </source>
</evidence>
<dbReference type="InterPro" id="IPR036179">
    <property type="entry name" value="Ig-like_dom_sf"/>
</dbReference>
<dbReference type="PANTHER" id="PTHR11640">
    <property type="entry name" value="NEPHRIN"/>
    <property type="match status" value="1"/>
</dbReference>
<dbReference type="GO" id="GO:0016020">
    <property type="term" value="C:membrane"/>
    <property type="evidence" value="ECO:0007669"/>
    <property type="project" value="UniProtKB-SubCell"/>
</dbReference>
<evidence type="ECO:0000313" key="9">
    <source>
        <dbReference type="EnsemblMetazoa" id="XP_030833919"/>
    </source>
</evidence>
<feature type="domain" description="Ig-like" evidence="7">
    <location>
        <begin position="80"/>
        <end position="194"/>
    </location>
</feature>
<dbReference type="OMA" id="WETESTA"/>
<dbReference type="PANTHER" id="PTHR11640:SF164">
    <property type="entry name" value="MAM DOMAIN-CONTAINING GLYCOSYLPHOSPHATIDYLINOSITOL ANCHOR PROTEIN 1"/>
    <property type="match status" value="1"/>
</dbReference>
<evidence type="ECO:0000256" key="4">
    <source>
        <dbReference type="ARBA" id="ARBA00023180"/>
    </source>
</evidence>
<evidence type="ECO:0000256" key="5">
    <source>
        <dbReference type="ARBA" id="ARBA00023319"/>
    </source>
</evidence>
<dbReference type="InterPro" id="IPR013106">
    <property type="entry name" value="Ig_V-set"/>
</dbReference>
<comment type="subcellular location">
    <subcellularLocation>
        <location evidence="1">Membrane</location>
        <topology evidence="1">Single-pass type I membrane protein</topology>
    </subcellularLocation>
</comment>
<feature type="chain" id="PRO_5029850843" evidence="6">
    <location>
        <begin position="23"/>
        <end position="581"/>
    </location>
</feature>
<keyword evidence="2" id="KW-0472">Membrane</keyword>
<dbReference type="InterPro" id="IPR003599">
    <property type="entry name" value="Ig_sub"/>
</dbReference>
<keyword evidence="4" id="KW-0325">Glycoprotein</keyword>
<dbReference type="InterPro" id="IPR013783">
    <property type="entry name" value="Ig-like_fold"/>
</dbReference>
<dbReference type="Gene3D" id="2.60.40.10">
    <property type="entry name" value="Immunoglobulins"/>
    <property type="match status" value="4"/>
</dbReference>
<dbReference type="InterPro" id="IPR007110">
    <property type="entry name" value="Ig-like_dom"/>
</dbReference>
<dbReference type="SUPFAM" id="SSF49265">
    <property type="entry name" value="Fibronectin type III"/>
    <property type="match status" value="1"/>
</dbReference>
<dbReference type="FunCoup" id="A0A7M7NB09">
    <property type="interactions" value="529"/>
</dbReference>
<dbReference type="GeneID" id="100893011"/>
<dbReference type="InterPro" id="IPR036116">
    <property type="entry name" value="FN3_sf"/>
</dbReference>
<dbReference type="SUPFAM" id="SSF48726">
    <property type="entry name" value="Immunoglobulin"/>
    <property type="match status" value="3"/>
</dbReference>
<dbReference type="InterPro" id="IPR051275">
    <property type="entry name" value="Cell_adhesion_signaling"/>
</dbReference>
<evidence type="ECO:0000256" key="6">
    <source>
        <dbReference type="SAM" id="SignalP"/>
    </source>
</evidence>
<reference evidence="10" key="1">
    <citation type="submission" date="2015-02" db="EMBL/GenBank/DDBJ databases">
        <title>Genome sequencing for Strongylocentrotus purpuratus.</title>
        <authorList>
            <person name="Murali S."/>
            <person name="Liu Y."/>
            <person name="Vee V."/>
            <person name="English A."/>
            <person name="Wang M."/>
            <person name="Skinner E."/>
            <person name="Han Y."/>
            <person name="Muzny D.M."/>
            <person name="Worley K.C."/>
            <person name="Gibbs R.A."/>
        </authorList>
    </citation>
    <scope>NUCLEOTIDE SEQUENCE</scope>
</reference>
<dbReference type="InParanoid" id="A0A7M7NB09"/>
<organism evidence="9 10">
    <name type="scientific">Strongylocentrotus purpuratus</name>
    <name type="common">Purple sea urchin</name>
    <dbReference type="NCBI Taxonomy" id="7668"/>
    <lineage>
        <taxon>Eukaryota</taxon>
        <taxon>Metazoa</taxon>
        <taxon>Echinodermata</taxon>
        <taxon>Eleutherozoa</taxon>
        <taxon>Echinozoa</taxon>
        <taxon>Echinoidea</taxon>
        <taxon>Euechinoidea</taxon>
        <taxon>Echinacea</taxon>
        <taxon>Camarodonta</taxon>
        <taxon>Echinidea</taxon>
        <taxon>Strongylocentrotidae</taxon>
        <taxon>Strongylocentrotus</taxon>
    </lineage>
</organism>